<dbReference type="Gene3D" id="3.40.1440.10">
    <property type="entry name" value="GIY-YIG endonuclease"/>
    <property type="match status" value="1"/>
</dbReference>
<dbReference type="InterPro" id="IPR035901">
    <property type="entry name" value="GIY-YIG_endonuc_sf"/>
</dbReference>
<protein>
    <submittedName>
        <fullName evidence="3">GIY-YIG nuclease family protein</fullName>
    </submittedName>
</protein>
<dbReference type="PANTHER" id="PTHR30562:SF1">
    <property type="entry name" value="UVRABC SYSTEM PROTEIN C"/>
    <property type="match status" value="1"/>
</dbReference>
<dbReference type="CDD" id="cd10434">
    <property type="entry name" value="GIY-YIG_UvrC_Cho"/>
    <property type="match status" value="1"/>
</dbReference>
<sequence>MREFLRNLPSSPGIYLMKDSLGGIIYVGKSKNLKQRVQSYFYNSKSHSTKVKRMVSQIKDMEYRLTDTEFEAFMLECKLIHELKPVYNKKMKNPLAYSYIVIRNGRGMRRIEIDNNPAGEDGQICFGPYAVSRNTVEKAMQEVRECLRIACNQSITGSPCLNHSLGLCLGMCMGGEAEREFNSILDRFIALFNGSDRGLYEELELQMHAAAERYDFEKAAKFRNCIEHLNILLNKEKVIEFTAANRNIVILEPLGEDTSKLFFVKRNRIIYSQMLDTSSSETDKLVVTVKELVRSQFGNNYGLGFGGEITRDEVDEAGIIYSYLQGSGCKYAIIPEEWLNHGEDTVLVQALDALFGCTAATAELSS</sequence>
<dbReference type="InterPro" id="IPR047296">
    <property type="entry name" value="GIY-YIG_UvrC_Cho"/>
</dbReference>
<dbReference type="Gene3D" id="4.10.860.10">
    <property type="entry name" value="UVR domain"/>
    <property type="match status" value="1"/>
</dbReference>
<evidence type="ECO:0000313" key="3">
    <source>
        <dbReference type="EMBL" id="MEF2964224.1"/>
    </source>
</evidence>
<dbReference type="InterPro" id="IPR050066">
    <property type="entry name" value="UvrABC_protein_C"/>
</dbReference>
<dbReference type="Pfam" id="PF01541">
    <property type="entry name" value="GIY-YIG"/>
    <property type="match status" value="1"/>
</dbReference>
<feature type="domain" description="GIY-YIG" evidence="2">
    <location>
        <begin position="10"/>
        <end position="89"/>
    </location>
</feature>
<dbReference type="SUPFAM" id="SSF82771">
    <property type="entry name" value="GIY-YIG endonuclease"/>
    <property type="match status" value="1"/>
</dbReference>
<feature type="domain" description="UVR" evidence="1">
    <location>
        <begin position="197"/>
        <end position="232"/>
    </location>
</feature>
<dbReference type="PROSITE" id="PS50151">
    <property type="entry name" value="UVR"/>
    <property type="match status" value="1"/>
</dbReference>
<dbReference type="InterPro" id="IPR036876">
    <property type="entry name" value="UVR_dom_sf"/>
</dbReference>
<dbReference type="RefSeq" id="WP_331844471.1">
    <property type="nucleotide sequence ID" value="NZ_JAZHPZ010000001.1"/>
</dbReference>
<dbReference type="InterPro" id="IPR000305">
    <property type="entry name" value="GIY-YIG_endonuc"/>
</dbReference>
<organism evidence="3 4">
    <name type="scientific">Paenibacillus haidiansis</name>
    <dbReference type="NCBI Taxonomy" id="1574488"/>
    <lineage>
        <taxon>Bacteria</taxon>
        <taxon>Bacillati</taxon>
        <taxon>Bacillota</taxon>
        <taxon>Bacilli</taxon>
        <taxon>Bacillales</taxon>
        <taxon>Paenibacillaceae</taxon>
        <taxon>Paenibacillus</taxon>
    </lineage>
</organism>
<keyword evidence="4" id="KW-1185">Reference proteome</keyword>
<dbReference type="PROSITE" id="PS50164">
    <property type="entry name" value="GIY_YIG"/>
    <property type="match status" value="1"/>
</dbReference>
<dbReference type="Proteomes" id="UP001306950">
    <property type="component" value="Unassembled WGS sequence"/>
</dbReference>
<evidence type="ECO:0000259" key="1">
    <source>
        <dbReference type="PROSITE" id="PS50151"/>
    </source>
</evidence>
<proteinExistence type="predicted"/>
<reference evidence="3 4" key="1">
    <citation type="submission" date="2024-02" db="EMBL/GenBank/DDBJ databases">
        <title>A nitrogen-fixing paenibacillus bacterium.</title>
        <authorList>
            <person name="Zhang W.L."/>
            <person name="Chen S.F."/>
        </authorList>
    </citation>
    <scope>NUCLEOTIDE SEQUENCE [LARGE SCALE GENOMIC DNA]</scope>
    <source>
        <strain evidence="3 4">M1</strain>
    </source>
</reference>
<name>A0ABU7VKD9_9BACL</name>
<dbReference type="SMART" id="SM00465">
    <property type="entry name" value="GIYc"/>
    <property type="match status" value="1"/>
</dbReference>
<evidence type="ECO:0000259" key="2">
    <source>
        <dbReference type="PROSITE" id="PS50164"/>
    </source>
</evidence>
<dbReference type="EMBL" id="JAZHPZ010000001">
    <property type="protein sequence ID" value="MEF2964224.1"/>
    <property type="molecule type" value="Genomic_DNA"/>
</dbReference>
<comment type="caution">
    <text evidence="3">The sequence shown here is derived from an EMBL/GenBank/DDBJ whole genome shotgun (WGS) entry which is preliminary data.</text>
</comment>
<gene>
    <name evidence="3" type="ORF">V3851_00150</name>
</gene>
<accession>A0ABU7VKD9</accession>
<dbReference type="InterPro" id="IPR001943">
    <property type="entry name" value="UVR_dom"/>
</dbReference>
<dbReference type="PANTHER" id="PTHR30562">
    <property type="entry name" value="UVRC/OXIDOREDUCTASE"/>
    <property type="match status" value="1"/>
</dbReference>
<dbReference type="SUPFAM" id="SSF46600">
    <property type="entry name" value="C-terminal UvrC-binding domain of UvrB"/>
    <property type="match status" value="1"/>
</dbReference>
<evidence type="ECO:0000313" key="4">
    <source>
        <dbReference type="Proteomes" id="UP001306950"/>
    </source>
</evidence>
<dbReference type="Pfam" id="PF02151">
    <property type="entry name" value="UVR"/>
    <property type="match status" value="1"/>
</dbReference>